<proteinExistence type="predicted"/>
<feature type="signal peptide" evidence="2">
    <location>
        <begin position="1"/>
        <end position="22"/>
    </location>
</feature>
<feature type="chain" id="PRO_5015585338" evidence="2">
    <location>
        <begin position="23"/>
        <end position="286"/>
    </location>
</feature>
<sequence>MFKTLFSKVLMVLPFITTSVFAEPIVWQVKDANREFIILGSVHAGTRDMYPLPSAFLEHWKTADSLVVEANILRPSQAPLDMSGPTTSSMLNHQQLEKLSSIASDLKLSYSSLSKNPPWLTVISIQMSLATQLGLSAEQGIDTILLRRAMNEDLPILELESVEQQLSMLKSMPDHGKEMLTTSIDDWEKMSSEFTCLINAWKSGDSQKLTALFEESQHSEAIDNVLIFDRNEDWAEQLTNGSTYQQGKFMIVVGAFHLFGDKGLPNLLKQNGFTVTQLTKSKKVQC</sequence>
<dbReference type="InterPro" id="IPR047111">
    <property type="entry name" value="YbaP-like"/>
</dbReference>
<keyword evidence="1" id="KW-0813">Transport</keyword>
<dbReference type="RefSeq" id="WP_107241220.1">
    <property type="nucleotide sequence ID" value="NZ_PYMJ01000002.1"/>
</dbReference>
<evidence type="ECO:0000313" key="3">
    <source>
        <dbReference type="EMBL" id="PSU50806.1"/>
    </source>
</evidence>
<dbReference type="InterPro" id="IPR002816">
    <property type="entry name" value="TraB/PrgY/GumN_fam"/>
</dbReference>
<evidence type="ECO:0000256" key="2">
    <source>
        <dbReference type="SAM" id="SignalP"/>
    </source>
</evidence>
<keyword evidence="1" id="KW-0406">Ion transport</keyword>
<keyword evidence="2" id="KW-0732">Signal</keyword>
<dbReference type="AlphaFoldDB" id="A0A2T3JP23"/>
<dbReference type="Pfam" id="PF01963">
    <property type="entry name" value="TraB_PrgY_gumN"/>
    <property type="match status" value="1"/>
</dbReference>
<keyword evidence="4" id="KW-1185">Reference proteome</keyword>
<comment type="caution">
    <text evidence="3">The sequence shown here is derived from an EMBL/GenBank/DDBJ whole genome shotgun (WGS) entry which is preliminary data.</text>
</comment>
<dbReference type="PANTHER" id="PTHR40590">
    <property type="entry name" value="CYTOPLASMIC PROTEIN-RELATED"/>
    <property type="match status" value="1"/>
</dbReference>
<dbReference type="PANTHER" id="PTHR40590:SF1">
    <property type="entry name" value="CYTOPLASMIC PROTEIN"/>
    <property type="match status" value="1"/>
</dbReference>
<dbReference type="InterPro" id="IPR010916">
    <property type="entry name" value="TonB_box_CS"/>
</dbReference>
<dbReference type="EMBL" id="PYMJ01000002">
    <property type="protein sequence ID" value="PSU50806.1"/>
    <property type="molecule type" value="Genomic_DNA"/>
</dbReference>
<organism evidence="3 4">
    <name type="scientific">Photobacterium frigidiphilum</name>
    <dbReference type="NCBI Taxonomy" id="264736"/>
    <lineage>
        <taxon>Bacteria</taxon>
        <taxon>Pseudomonadati</taxon>
        <taxon>Pseudomonadota</taxon>
        <taxon>Gammaproteobacteria</taxon>
        <taxon>Vibrionales</taxon>
        <taxon>Vibrionaceae</taxon>
        <taxon>Photobacterium</taxon>
    </lineage>
</organism>
<evidence type="ECO:0000313" key="4">
    <source>
        <dbReference type="Proteomes" id="UP000240987"/>
    </source>
</evidence>
<dbReference type="GO" id="GO:0006811">
    <property type="term" value="P:monoatomic ion transport"/>
    <property type="evidence" value="ECO:0007669"/>
    <property type="project" value="UniProtKB-KW"/>
</dbReference>
<dbReference type="PROSITE" id="PS00430">
    <property type="entry name" value="TONB_DEPENDENT_REC_1"/>
    <property type="match status" value="1"/>
</dbReference>
<reference evidence="3 4" key="1">
    <citation type="submission" date="2018-01" db="EMBL/GenBank/DDBJ databases">
        <title>Whole genome sequencing of Histamine producing bacteria.</title>
        <authorList>
            <person name="Butler K."/>
        </authorList>
    </citation>
    <scope>NUCLEOTIDE SEQUENCE [LARGE SCALE GENOMIC DNA]</scope>
    <source>
        <strain evidence="3 4">JCM 12947</strain>
    </source>
</reference>
<protein>
    <submittedName>
        <fullName evidence="3">TraB/GumN family protein</fullName>
    </submittedName>
</protein>
<dbReference type="CDD" id="cd14789">
    <property type="entry name" value="Tiki"/>
    <property type="match status" value="1"/>
</dbReference>
<name>A0A2T3JP23_9GAMM</name>
<dbReference type="OrthoDB" id="357294at2"/>
<gene>
    <name evidence="3" type="ORF">C9J12_02175</name>
</gene>
<evidence type="ECO:0000256" key="1">
    <source>
        <dbReference type="ARBA" id="ARBA00023065"/>
    </source>
</evidence>
<dbReference type="Proteomes" id="UP000240987">
    <property type="component" value="Unassembled WGS sequence"/>
</dbReference>
<accession>A0A2T3JP23</accession>